<evidence type="ECO:0000313" key="2">
    <source>
        <dbReference type="EMBL" id="CAK0829737.1"/>
    </source>
</evidence>
<protein>
    <recommendedName>
        <fullName evidence="4">Peptidylprolyl isomerase</fullName>
    </recommendedName>
</protein>
<organism evidence="2 3">
    <name type="scientific">Prorocentrum cordatum</name>
    <dbReference type="NCBI Taxonomy" id="2364126"/>
    <lineage>
        <taxon>Eukaryota</taxon>
        <taxon>Sar</taxon>
        <taxon>Alveolata</taxon>
        <taxon>Dinophyceae</taxon>
        <taxon>Prorocentrales</taxon>
        <taxon>Prorocentraceae</taxon>
        <taxon>Prorocentrum</taxon>
    </lineage>
</organism>
<evidence type="ECO:0008006" key="4">
    <source>
        <dbReference type="Google" id="ProtNLM"/>
    </source>
</evidence>
<dbReference type="Proteomes" id="UP001189429">
    <property type="component" value="Unassembled WGS sequence"/>
</dbReference>
<feature type="non-terminal residue" evidence="2">
    <location>
        <position position="1"/>
    </location>
</feature>
<comment type="caution">
    <text evidence="2">The sequence shown here is derived from an EMBL/GenBank/DDBJ whole genome shotgun (WGS) entry which is preliminary data.</text>
</comment>
<keyword evidence="3" id="KW-1185">Reference proteome</keyword>
<dbReference type="EMBL" id="CAUYUJ010010572">
    <property type="protein sequence ID" value="CAK0829737.1"/>
    <property type="molecule type" value="Genomic_DNA"/>
</dbReference>
<evidence type="ECO:0000313" key="3">
    <source>
        <dbReference type="Proteomes" id="UP001189429"/>
    </source>
</evidence>
<accession>A0ABN9SCL1</accession>
<feature type="compositionally biased region" description="Low complexity" evidence="1">
    <location>
        <begin position="56"/>
        <end position="67"/>
    </location>
</feature>
<name>A0ABN9SCL1_9DINO</name>
<proteinExistence type="predicted"/>
<evidence type="ECO:0000256" key="1">
    <source>
        <dbReference type="SAM" id="MobiDB-lite"/>
    </source>
</evidence>
<feature type="region of interest" description="Disordered" evidence="1">
    <location>
        <begin position="1"/>
        <end position="91"/>
    </location>
</feature>
<sequence>QTGTKRPGAPVRASIVIPRGVRRGRRQPSLGRAPRLPAAAMSAREALDGSQALTDSASARAASGGRSTSPCSERSGGRERQRRGTGTSSCRLARELEGLSLAELRAKATQSDKDIKDYARSLCKKKWTEEVKRKQRIEEAISELESAGPDGVGRSAEVGRLDGTVCLG</sequence>
<reference evidence="2" key="1">
    <citation type="submission" date="2023-10" db="EMBL/GenBank/DDBJ databases">
        <authorList>
            <person name="Chen Y."/>
            <person name="Shah S."/>
            <person name="Dougan E. K."/>
            <person name="Thang M."/>
            <person name="Chan C."/>
        </authorList>
    </citation>
    <scope>NUCLEOTIDE SEQUENCE [LARGE SCALE GENOMIC DNA]</scope>
</reference>
<gene>
    <name evidence="2" type="ORF">PCOR1329_LOCUS28578</name>
</gene>